<evidence type="ECO:0000313" key="4">
    <source>
        <dbReference type="EMBL" id="CAB4739713.1"/>
    </source>
</evidence>
<sequence length="445" mass="48521">MRMYRARRELIPLVYLISTAFLITFLGISTSRADPAPSVFTFNGSGYGHGVGMSQIGARGQALEGKSAIDILNYYYPGTSVISQSDTQTIRVNIGHLQSSAEFSLLKETGSFQLLKGDLQIGAIGSEIGSYIRDIKVNFLLFGNTIIPQLTSPTAKFAAINGETSWTLRWSPDAVINSKITTQAMQLKYGQINLKLVQTSAGPKLEITNSLKIHDEYLWGIGEVPSSWPAAALEAQAIASRTYALNKINTVKKDCDCNVYATTADQNFVGYSKESEAIYGILWKAAVTRTSSDSSTSLIVSYNNKPAATYFFSSSAGATQNVTEVWGGTIPYLTGVLDPWSLDTKINPRYYIWQRELSQSAMASAFGLPDVISYQVLSRTKTGSVRAISAISSTGKSAALSGEVFRSKTKLPSTWFDLPTPAEIDALADICVIPNRKFIYQRNLC</sequence>
<gene>
    <name evidence="2" type="ORF">UFOPK1791_00593</name>
    <name evidence="3" type="ORF">UFOPK2312_00290</name>
    <name evidence="4" type="ORF">UFOPK2802_00467</name>
    <name evidence="5" type="ORF">UFOPK3083_00254</name>
    <name evidence="6" type="ORF">UFOPK3783_00218</name>
</gene>
<name>A0A6J6FXJ0_9ZZZZ</name>
<evidence type="ECO:0000313" key="6">
    <source>
        <dbReference type="EMBL" id="CAB4939392.1"/>
    </source>
</evidence>
<proteinExistence type="predicted"/>
<evidence type="ECO:0000313" key="5">
    <source>
        <dbReference type="EMBL" id="CAB4799424.1"/>
    </source>
</evidence>
<dbReference type="EMBL" id="CAEZYX010000032">
    <property type="protein sequence ID" value="CAB4739713.1"/>
    <property type="molecule type" value="Genomic_DNA"/>
</dbReference>
<organism evidence="2">
    <name type="scientific">freshwater metagenome</name>
    <dbReference type="NCBI Taxonomy" id="449393"/>
    <lineage>
        <taxon>unclassified sequences</taxon>
        <taxon>metagenomes</taxon>
        <taxon>ecological metagenomes</taxon>
    </lineage>
</organism>
<dbReference type="EMBL" id="CAEZUF010000045">
    <property type="protein sequence ID" value="CAB4591595.1"/>
    <property type="molecule type" value="Genomic_DNA"/>
</dbReference>
<dbReference type="GO" id="GO:0030435">
    <property type="term" value="P:sporulation resulting in formation of a cellular spore"/>
    <property type="evidence" value="ECO:0007669"/>
    <property type="project" value="InterPro"/>
</dbReference>
<dbReference type="InterPro" id="IPR013486">
    <property type="entry name" value="SpoIID/LytB"/>
</dbReference>
<feature type="domain" description="Sporulation stage II protein D amidase enhancer LytB N-terminal" evidence="1">
    <location>
        <begin position="206"/>
        <end position="291"/>
    </location>
</feature>
<accession>A0A6J6FXJ0</accession>
<dbReference type="Pfam" id="PF08486">
    <property type="entry name" value="SpoIID"/>
    <property type="match status" value="1"/>
</dbReference>
<protein>
    <submittedName>
        <fullName evidence="2">Unannotated protein</fullName>
    </submittedName>
</protein>
<dbReference type="EMBL" id="CAEZWY010000018">
    <property type="protein sequence ID" value="CAB4665955.1"/>
    <property type="molecule type" value="Genomic_DNA"/>
</dbReference>
<evidence type="ECO:0000259" key="1">
    <source>
        <dbReference type="Pfam" id="PF08486"/>
    </source>
</evidence>
<dbReference type="EMBL" id="CAFBNI010000011">
    <property type="protein sequence ID" value="CAB4939392.1"/>
    <property type="molecule type" value="Genomic_DNA"/>
</dbReference>
<dbReference type="NCBIfam" id="TIGR02669">
    <property type="entry name" value="SpoIID_LytB"/>
    <property type="match status" value="1"/>
</dbReference>
<evidence type="ECO:0000313" key="3">
    <source>
        <dbReference type="EMBL" id="CAB4665955.1"/>
    </source>
</evidence>
<dbReference type="InterPro" id="IPR013693">
    <property type="entry name" value="SpoIID/LytB_N"/>
</dbReference>
<dbReference type="EMBL" id="CAFAAT010000013">
    <property type="protein sequence ID" value="CAB4799424.1"/>
    <property type="molecule type" value="Genomic_DNA"/>
</dbReference>
<reference evidence="2" key="1">
    <citation type="submission" date="2020-05" db="EMBL/GenBank/DDBJ databases">
        <authorList>
            <person name="Chiriac C."/>
            <person name="Salcher M."/>
            <person name="Ghai R."/>
            <person name="Kavagutti S V."/>
        </authorList>
    </citation>
    <scope>NUCLEOTIDE SEQUENCE</scope>
</reference>
<evidence type="ECO:0000313" key="2">
    <source>
        <dbReference type="EMBL" id="CAB4591595.1"/>
    </source>
</evidence>
<dbReference type="AlphaFoldDB" id="A0A6J6FXJ0"/>